<dbReference type="Pfam" id="PF05147">
    <property type="entry name" value="LANC_like"/>
    <property type="match status" value="1"/>
</dbReference>
<reference evidence="2" key="1">
    <citation type="journal article" date="2019" name="Int. J. Syst. Evol. Microbiol.">
        <title>The Global Catalogue of Microorganisms (GCM) 10K type strain sequencing project: providing services to taxonomists for standard genome sequencing and annotation.</title>
        <authorList>
            <consortium name="The Broad Institute Genomics Platform"/>
            <consortium name="The Broad Institute Genome Sequencing Center for Infectious Disease"/>
            <person name="Wu L."/>
            <person name="Ma J."/>
        </authorList>
    </citation>
    <scope>NUCLEOTIDE SEQUENCE [LARGE SCALE GENOMIC DNA]</scope>
    <source>
        <strain evidence="2">JCM 31486</strain>
    </source>
</reference>
<feature type="non-terminal residue" evidence="1">
    <location>
        <position position="1"/>
    </location>
</feature>
<proteinExistence type="predicted"/>
<dbReference type="InterPro" id="IPR007822">
    <property type="entry name" value="LANC-like"/>
</dbReference>
<dbReference type="EMBL" id="JBHTIS010003771">
    <property type="protein sequence ID" value="MFD1051662.1"/>
    <property type="molecule type" value="Genomic_DNA"/>
</dbReference>
<protein>
    <submittedName>
        <fullName evidence="1">Lanthionine synthetase LanC family protein</fullName>
    </submittedName>
</protein>
<sequence length="61" mass="6073">RRQAEHGSWICGVAGGVEHPGLMTGLAGIGLALLRMVDPSVPSVLLLEGVSSPPGVALAGD</sequence>
<keyword evidence="2" id="KW-1185">Reference proteome</keyword>
<dbReference type="Gene3D" id="1.50.10.10">
    <property type="match status" value="1"/>
</dbReference>
<dbReference type="SUPFAM" id="SSF158745">
    <property type="entry name" value="LanC-like"/>
    <property type="match status" value="1"/>
</dbReference>
<evidence type="ECO:0000313" key="2">
    <source>
        <dbReference type="Proteomes" id="UP001597045"/>
    </source>
</evidence>
<dbReference type="InterPro" id="IPR012341">
    <property type="entry name" value="6hp_glycosidase-like_sf"/>
</dbReference>
<accession>A0ABW3MLU1</accession>
<evidence type="ECO:0000313" key="1">
    <source>
        <dbReference type="EMBL" id="MFD1051662.1"/>
    </source>
</evidence>
<organism evidence="1 2">
    <name type="scientific">Kibdelosporangium lantanae</name>
    <dbReference type="NCBI Taxonomy" id="1497396"/>
    <lineage>
        <taxon>Bacteria</taxon>
        <taxon>Bacillati</taxon>
        <taxon>Actinomycetota</taxon>
        <taxon>Actinomycetes</taxon>
        <taxon>Pseudonocardiales</taxon>
        <taxon>Pseudonocardiaceae</taxon>
        <taxon>Kibdelosporangium</taxon>
    </lineage>
</organism>
<comment type="caution">
    <text evidence="1">The sequence shown here is derived from an EMBL/GenBank/DDBJ whole genome shotgun (WGS) entry which is preliminary data.</text>
</comment>
<gene>
    <name evidence="1" type="ORF">ACFQ1S_41975</name>
</gene>
<dbReference type="Proteomes" id="UP001597045">
    <property type="component" value="Unassembled WGS sequence"/>
</dbReference>
<name>A0ABW3MLU1_9PSEU</name>